<dbReference type="HOGENOM" id="CLU_448939_0_0_10"/>
<dbReference type="KEGG" id="ial:IALB_0434"/>
<evidence type="ECO:0008006" key="3">
    <source>
        <dbReference type="Google" id="ProtNLM"/>
    </source>
</evidence>
<dbReference type="Proteomes" id="UP000007394">
    <property type="component" value="Chromosome"/>
</dbReference>
<keyword evidence="2" id="KW-1185">Reference proteome</keyword>
<dbReference type="AlphaFoldDB" id="I0AGN9"/>
<dbReference type="RefSeq" id="WP_014559305.1">
    <property type="nucleotide sequence ID" value="NC_017464.1"/>
</dbReference>
<gene>
    <name evidence="1" type="ordered locus">IALB_0434</name>
</gene>
<reference evidence="1 2" key="1">
    <citation type="journal article" date="2012" name="Front. Microbiol.">
        <title>Complete genome of Ignavibacterium album, a metabolically versatile, flagellated, facultative anaerobe from the phylum Chlorobi.</title>
        <authorList>
            <person name="Liu Z."/>
            <person name="Frigaard N.-U."/>
            <person name="Vogl K."/>
            <person name="Iino T."/>
            <person name="Ohkuma M."/>
            <person name="Overmann J."/>
            <person name="Bryant D.A."/>
        </authorList>
    </citation>
    <scope>NUCLEOTIDE SEQUENCE [LARGE SCALE GENOMIC DNA]</scope>
    <source>
        <strain evidence="2">DSM 19864 / JCM 16511 / NBRC 101810 / Mat9-16</strain>
    </source>
</reference>
<dbReference type="EMBL" id="CP003418">
    <property type="protein sequence ID" value="AFH48146.1"/>
    <property type="molecule type" value="Genomic_DNA"/>
</dbReference>
<evidence type="ECO:0000313" key="1">
    <source>
        <dbReference type="EMBL" id="AFH48146.1"/>
    </source>
</evidence>
<sequence>MKKNLLIFFIVITNSISFSQYDNRLKDPPSKEFQFIGYSFTRMTSSNITPTNDILQGQVIGRLFGQNSTNTVPQTSVYLEQRFVPFMVYKPSILDGFATFRALFKIDYTWGDQAYGVGNNRGGAINAGQVNMQTLLANVEIKPDESDWNVVIGLQRLFDNVRDPNVNTLQTAQTSGYKLSFWGTQAVGVNIFADLSPVTKGRAGYFQLWENEISKNDDVSLWMLDVESRVTPLLEIGGSLWYVWDRGKGSGGISVLGQGLNSALAEYNGATRIKLPGNIQKYEANLLWLGSRFSFNRDFLAGRWWLDGFVMSNLGMIDTVGSSNSKVSDVVALTANASVAYKYGMTANDKISFEALYTTGDKNGVSDGTLNSVITGNVYGSPVGIYSAHRALLLFPDPQVVNRYYSAIHDISNMGLGVTAAFLNVSKDLIPNKFSGKVGLASAISNVKPDGGNSYMGTEINLEFKYNLKVFLTLGVSAGYLVLGDFYNSPNVTYDRTRPKDPWTFFTTLSWLMF</sequence>
<organism evidence="1 2">
    <name type="scientific">Ignavibacterium album (strain DSM 19864 / JCM 16511 / NBRC 101810 / Mat9-16)</name>
    <dbReference type="NCBI Taxonomy" id="945713"/>
    <lineage>
        <taxon>Bacteria</taxon>
        <taxon>Pseudomonadati</taxon>
        <taxon>Ignavibacteriota</taxon>
        <taxon>Ignavibacteria</taxon>
        <taxon>Ignavibacteriales</taxon>
        <taxon>Ignavibacteriaceae</taxon>
        <taxon>Ignavibacterium</taxon>
    </lineage>
</organism>
<name>I0AGN9_IGNAJ</name>
<proteinExistence type="predicted"/>
<protein>
    <recommendedName>
        <fullName evidence="3">Alginate export domain-containing protein</fullName>
    </recommendedName>
</protein>
<evidence type="ECO:0000313" key="2">
    <source>
        <dbReference type="Proteomes" id="UP000007394"/>
    </source>
</evidence>
<dbReference type="OrthoDB" id="5377370at2"/>
<accession>I0AGN9</accession>
<dbReference type="eggNOG" id="ENOG502ZBGT">
    <property type="taxonomic scope" value="Bacteria"/>
</dbReference>
<dbReference type="STRING" id="945713.IALB_0434"/>